<evidence type="ECO:0000256" key="16">
    <source>
        <dbReference type="PIRSR" id="PIRSR000977-2"/>
    </source>
</evidence>
<dbReference type="InterPro" id="IPR023607">
    <property type="entry name" value="Exodeoxyribonuclease_I"/>
</dbReference>
<dbReference type="GO" id="GO:0008310">
    <property type="term" value="F:single-stranded DNA 3'-5' DNA exonuclease activity"/>
    <property type="evidence" value="ECO:0007669"/>
    <property type="project" value="UniProtKB-EC"/>
</dbReference>
<dbReference type="AlphaFoldDB" id="A0A2P5T2S5"/>
<evidence type="ECO:0000256" key="12">
    <source>
        <dbReference type="ARBA" id="ARBA00046035"/>
    </source>
</evidence>
<dbReference type="OrthoDB" id="9763470at2"/>
<comment type="catalytic activity">
    <reaction evidence="1 14">
        <text>Exonucleolytic cleavage in the 3'- to 5'-direction to yield nucleoside 5'-phosphates.</text>
        <dbReference type="EC" id="3.1.11.1"/>
    </reaction>
</comment>
<comment type="function">
    <text evidence="12">Degrades single-stranded DNA (ssDNA) in a highly processive manner. Also functions as a DNA deoxyribophosphodiesterase that releases deoxyribose-phosphate moieties following the cleavage of DNA at an apurinic/apyrimidinic (AP) site by either an AP endonuclease or AP lyase.</text>
</comment>
<feature type="binding site" evidence="16">
    <location>
        <position position="14"/>
    </location>
    <ligand>
        <name>Mg(2+)</name>
        <dbReference type="ChEBI" id="CHEBI:18420"/>
        <label>2</label>
    </ligand>
</feature>
<keyword evidence="9 16" id="KW-0460">Magnesium</keyword>
<dbReference type="Pfam" id="PF00929">
    <property type="entry name" value="RNase_T"/>
    <property type="match status" value="1"/>
</dbReference>
<dbReference type="CDD" id="cd06138">
    <property type="entry name" value="ExoI_N"/>
    <property type="match status" value="1"/>
</dbReference>
<comment type="cofactor">
    <cofactor evidence="16">
        <name>Mg(2+)</name>
        <dbReference type="ChEBI" id="CHEBI:18420"/>
    </cofactor>
    <text evidence="16">Binds 2 Mg(2+) ions per monomer.</text>
</comment>
<evidence type="ECO:0000313" key="20">
    <source>
        <dbReference type="Proteomes" id="UP000295937"/>
    </source>
</evidence>
<evidence type="ECO:0000256" key="6">
    <source>
        <dbReference type="ARBA" id="ARBA00022763"/>
    </source>
</evidence>
<dbReference type="InterPro" id="IPR022894">
    <property type="entry name" value="Oligoribonuclease"/>
</dbReference>
<evidence type="ECO:0000259" key="18">
    <source>
        <dbReference type="PROSITE" id="PS51785"/>
    </source>
</evidence>
<evidence type="ECO:0000256" key="11">
    <source>
        <dbReference type="ARBA" id="ARBA00023204"/>
    </source>
</evidence>
<dbReference type="Gene3D" id="1.10.287.1240">
    <property type="match status" value="1"/>
</dbReference>
<keyword evidence="11 14" id="KW-0234">DNA repair</keyword>
<evidence type="ECO:0000256" key="7">
    <source>
        <dbReference type="ARBA" id="ARBA00022801"/>
    </source>
</evidence>
<dbReference type="SUPFAM" id="SSF53098">
    <property type="entry name" value="Ribonuclease H-like"/>
    <property type="match status" value="1"/>
</dbReference>
<proteinExistence type="predicted"/>
<dbReference type="EC" id="3.1.11.1" evidence="2 14"/>
<dbReference type="PIRSF" id="PIRSF000977">
    <property type="entry name" value="Exodeoxyribonuclease_I"/>
    <property type="match status" value="1"/>
</dbReference>
<evidence type="ECO:0000256" key="13">
    <source>
        <dbReference type="ARBA" id="ARBA00046792"/>
    </source>
</evidence>
<dbReference type="InterPro" id="IPR038649">
    <property type="entry name" value="EXOI_SH3_sf"/>
</dbReference>
<dbReference type="InterPro" id="IPR058561">
    <property type="entry name" value="Exonuc_1_C"/>
</dbReference>
<accession>A0A2P5T2S5</accession>
<keyword evidence="4 14" id="KW-0540">Nuclease</keyword>
<dbReference type="GO" id="GO:0003677">
    <property type="term" value="F:DNA binding"/>
    <property type="evidence" value="ECO:0007669"/>
    <property type="project" value="UniProtKB-KW"/>
</dbReference>
<evidence type="ECO:0000256" key="1">
    <source>
        <dbReference type="ARBA" id="ARBA00000563"/>
    </source>
</evidence>
<dbReference type="FunFam" id="1.20.1280.70:FF:000001">
    <property type="entry name" value="Exodeoxyribonuclease I"/>
    <property type="match status" value="1"/>
</dbReference>
<comment type="caution">
    <text evidence="19">The sequence shown here is derived from an EMBL/GenBank/DDBJ whole genome shotgun (WGS) entry which is preliminary data.</text>
</comment>
<dbReference type="PANTHER" id="PTHR11046:SF11">
    <property type="entry name" value="EXODEOXYRIBONUCLEASE I"/>
    <property type="match status" value="1"/>
</dbReference>
<dbReference type="PROSITE" id="PS51784">
    <property type="entry name" value="EXOI_SH3"/>
    <property type="match status" value="1"/>
</dbReference>
<keyword evidence="8 14" id="KW-0269">Exonuclease</keyword>
<dbReference type="GO" id="GO:0000175">
    <property type="term" value="F:3'-5'-RNA exonuclease activity"/>
    <property type="evidence" value="ECO:0007669"/>
    <property type="project" value="InterPro"/>
</dbReference>
<evidence type="ECO:0000256" key="14">
    <source>
        <dbReference type="PIRNR" id="PIRNR000977"/>
    </source>
</evidence>
<sequence>MNFFGNKFLFHDYETFGINPSFDRPAQFAGIYTDSEFNPIKEPKVFYCRLPNDYLPQPKAVLVHGITPQIVMSEGFNEAEFAKRIYNILTKKQICVVGYNNIQFDDEVTRNILYRNFYDPYSWSWQNGNSRWDILNVIRACYALRPDGINWPKNKDGFTSFKLKHLTKANGVTHKNIHSAISDVHATIEIAKLIKKTQPKLFEFFFKYRTKEKIISMIDIAGMKPLVHVSHIFGSSRSNISLILPLAWHPNNRNALIAIDLSANIYPILKLDILDIQKLLYTSNIGNIEKIPIKLIHINRCPILVSINALRPEDELRLKIDRANCLNNLMLIRNNPKLREKVSIIFNKKKQTIESDVDAQLYDGFFSMSDRAKMDIIRQTTPKLLSRLNLKFENIRLKELFFRYRARNYPNTLSHLEQQIWKKHCKNILSDKKIKQFLSELKLFKNLYKNDQNKIEKLKSLYFYFKSITL</sequence>
<evidence type="ECO:0000256" key="5">
    <source>
        <dbReference type="ARBA" id="ARBA00022723"/>
    </source>
</evidence>
<dbReference type="Pfam" id="PF08411">
    <property type="entry name" value="ExoI_SH3"/>
    <property type="match status" value="1"/>
</dbReference>
<dbReference type="Gene3D" id="1.20.1280.70">
    <property type="entry name" value="Exonuclease ExoI, domain 3"/>
    <property type="match status" value="1"/>
</dbReference>
<gene>
    <name evidence="19" type="ORF">CRV09_00965</name>
</gene>
<dbReference type="EMBL" id="PDKR01000001">
    <property type="protein sequence ID" value="PPI88863.1"/>
    <property type="molecule type" value="Genomic_DNA"/>
</dbReference>
<dbReference type="GO" id="GO:0046872">
    <property type="term" value="F:metal ion binding"/>
    <property type="evidence" value="ECO:0007669"/>
    <property type="project" value="UniProtKB-KW"/>
</dbReference>
<evidence type="ECO:0000256" key="8">
    <source>
        <dbReference type="ARBA" id="ARBA00022839"/>
    </source>
</evidence>
<feature type="binding site" evidence="16">
    <location>
        <position position="183"/>
    </location>
    <ligand>
        <name>Mg(2+)</name>
        <dbReference type="ChEBI" id="CHEBI:18420"/>
        <label>2</label>
    </ligand>
</feature>
<dbReference type="InterPro" id="IPR013520">
    <property type="entry name" value="Ribonucl_H"/>
</dbReference>
<dbReference type="FunFam" id="3.30.1520.20:FF:000001">
    <property type="entry name" value="Exodeoxyribonuclease I"/>
    <property type="match status" value="1"/>
</dbReference>
<evidence type="ECO:0000256" key="2">
    <source>
        <dbReference type="ARBA" id="ARBA00012108"/>
    </source>
</evidence>
<evidence type="ECO:0000256" key="3">
    <source>
        <dbReference type="ARBA" id="ARBA00019900"/>
    </source>
</evidence>
<dbReference type="InterPro" id="IPR013620">
    <property type="entry name" value="Exonuc_1_SH3"/>
</dbReference>
<dbReference type="InterPro" id="IPR012337">
    <property type="entry name" value="RNaseH-like_sf"/>
</dbReference>
<evidence type="ECO:0000256" key="10">
    <source>
        <dbReference type="ARBA" id="ARBA00023125"/>
    </source>
</evidence>
<evidence type="ECO:0000259" key="17">
    <source>
        <dbReference type="PROSITE" id="PS51784"/>
    </source>
</evidence>
<dbReference type="SMART" id="SM00479">
    <property type="entry name" value="EXOIII"/>
    <property type="match status" value="1"/>
</dbReference>
<comment type="subunit">
    <text evidence="13">Monomer. Interacts with ssb (via C-terminus); this interaction stimulates the exonuclease activity by recruiting the enzyme to its substrate.</text>
</comment>
<feature type="binding site" evidence="15">
    <location>
        <position position="162"/>
    </location>
    <ligand>
        <name>substrate</name>
    </ligand>
</feature>
<dbReference type="Gene3D" id="3.30.420.10">
    <property type="entry name" value="Ribonuclease H-like superfamily/Ribonuclease H"/>
    <property type="match status" value="1"/>
</dbReference>
<dbReference type="NCBIfam" id="NF008746">
    <property type="entry name" value="PRK11779.1"/>
    <property type="match status" value="1"/>
</dbReference>
<feature type="binding site" evidence="15">
    <location>
        <position position="14"/>
    </location>
    <ligand>
        <name>substrate</name>
    </ligand>
</feature>
<feature type="domain" description="ExoI C-terminal" evidence="18">
    <location>
        <begin position="353"/>
        <end position="469"/>
    </location>
</feature>
<reference evidence="19 20" key="1">
    <citation type="journal article" date="2018" name="Genome Biol. Evol.">
        <title>Cladogenesis and Genomic Streamlining in Extracellular Endosymbionts of Tropical Stink Bugs.</title>
        <authorList>
            <person name="Otero-Bravo A."/>
            <person name="Goffredi S."/>
            <person name="Sabree Z.L."/>
        </authorList>
    </citation>
    <scope>NUCLEOTIDE SEQUENCE [LARGE SCALE GENOMIC DNA]</scope>
    <source>
        <strain evidence="19 20">SoEO</strain>
    </source>
</reference>
<name>A0A2P5T2S5_9GAMM</name>
<feature type="binding site" evidence="16">
    <location>
        <position position="12"/>
    </location>
    <ligand>
        <name>Mg(2+)</name>
        <dbReference type="ChEBI" id="CHEBI:18420"/>
        <label>1</label>
    </ligand>
</feature>
<dbReference type="GO" id="GO:0006281">
    <property type="term" value="P:DNA repair"/>
    <property type="evidence" value="ECO:0007669"/>
    <property type="project" value="UniProtKB-KW"/>
</dbReference>
<organism evidence="19 20">
    <name type="scientific">Candidatus Pantoea edessiphila</name>
    <dbReference type="NCBI Taxonomy" id="2044610"/>
    <lineage>
        <taxon>Bacteria</taxon>
        <taxon>Pseudomonadati</taxon>
        <taxon>Pseudomonadota</taxon>
        <taxon>Gammaproteobacteria</taxon>
        <taxon>Enterobacterales</taxon>
        <taxon>Erwiniaceae</taxon>
        <taxon>Pantoea</taxon>
    </lineage>
</organism>
<evidence type="ECO:0000313" key="19">
    <source>
        <dbReference type="EMBL" id="PPI88863.1"/>
    </source>
</evidence>
<evidence type="ECO:0000256" key="9">
    <source>
        <dbReference type="ARBA" id="ARBA00022842"/>
    </source>
</evidence>
<dbReference type="InterPro" id="IPR034747">
    <property type="entry name" value="EXOI_SH3"/>
</dbReference>
<dbReference type="Proteomes" id="UP000295937">
    <property type="component" value="Unassembled WGS sequence"/>
</dbReference>
<evidence type="ECO:0000256" key="15">
    <source>
        <dbReference type="PIRSR" id="PIRSR000977-1"/>
    </source>
</evidence>
<keyword evidence="6 14" id="KW-0227">DNA damage</keyword>
<evidence type="ECO:0000256" key="4">
    <source>
        <dbReference type="ARBA" id="ARBA00022722"/>
    </source>
</evidence>
<keyword evidence="5 16" id="KW-0479">Metal-binding</keyword>
<protein>
    <recommendedName>
        <fullName evidence="3 14">Exodeoxyribonuclease I</fullName>
        <ecNumber evidence="2 14">3.1.11.1</ecNumber>
    </recommendedName>
</protein>
<feature type="domain" description="ExoI SH3-like" evidence="17">
    <location>
        <begin position="199"/>
        <end position="350"/>
    </location>
</feature>
<dbReference type="PANTHER" id="PTHR11046">
    <property type="entry name" value="OLIGORIBONUCLEASE, MITOCHONDRIAL"/>
    <property type="match status" value="1"/>
</dbReference>
<dbReference type="PROSITE" id="PS51785">
    <property type="entry name" value="EXOI_C"/>
    <property type="match status" value="1"/>
</dbReference>
<dbReference type="Gene3D" id="3.30.1520.20">
    <property type="entry name" value="Exonuclease ExoI, domain 2"/>
    <property type="match status" value="1"/>
</dbReference>
<keyword evidence="10" id="KW-0238">DNA-binding</keyword>
<dbReference type="RefSeq" id="WP_136132289.1">
    <property type="nucleotide sequence ID" value="NZ_PDKR01000001.1"/>
</dbReference>
<keyword evidence="7 14" id="KW-0378">Hydrolase</keyword>
<dbReference type="InterPro" id="IPR036397">
    <property type="entry name" value="RNaseH_sf"/>
</dbReference>
<dbReference type="FunFam" id="3.30.420.10:FF:000033">
    <property type="entry name" value="Exodeoxyribonuclease I"/>
    <property type="match status" value="1"/>
</dbReference>
<dbReference type="Pfam" id="PF26016">
    <property type="entry name" value="ExoI_C"/>
    <property type="match status" value="1"/>
</dbReference>